<evidence type="ECO:0000313" key="1">
    <source>
        <dbReference type="EMBL" id="ERG92165.1"/>
    </source>
</evidence>
<name>U1N686_9EURY</name>
<reference evidence="1 2" key="1">
    <citation type="journal article" date="2013" name="PLoS ONE">
        <title>Assembly-driven community genomics of a hypersaline microbial ecosystem.</title>
        <authorList>
            <person name="Podell S."/>
            <person name="Ugalde J.A."/>
            <person name="Narasingarao P."/>
            <person name="Banfield J.F."/>
            <person name="Heidelberg K.B."/>
            <person name="Allen E.E."/>
        </authorList>
    </citation>
    <scope>NUCLEOTIDE SEQUENCE [LARGE SCALE GENOMIC DNA]</scope>
    <source>
        <strain evidence="2">J07HQW1</strain>
    </source>
</reference>
<dbReference type="EMBL" id="KE356560">
    <property type="protein sequence ID" value="ERG92165.1"/>
    <property type="molecule type" value="Genomic_DNA"/>
</dbReference>
<protein>
    <submittedName>
        <fullName evidence="1">Uncharacterized protein</fullName>
    </submittedName>
</protein>
<dbReference type="AlphaFoldDB" id="U1N686"/>
<evidence type="ECO:0000313" key="2">
    <source>
        <dbReference type="Proteomes" id="UP000030649"/>
    </source>
</evidence>
<accession>U1N686</accession>
<organism evidence="1 2">
    <name type="scientific">Haloquadratum walsbyi J07HQW1</name>
    <dbReference type="NCBI Taxonomy" id="1238424"/>
    <lineage>
        <taxon>Archaea</taxon>
        <taxon>Methanobacteriati</taxon>
        <taxon>Methanobacteriota</taxon>
        <taxon>Stenosarchaea group</taxon>
        <taxon>Halobacteria</taxon>
        <taxon>Halobacteriales</taxon>
        <taxon>Haloferacaceae</taxon>
        <taxon>Haloquadratum</taxon>
    </lineage>
</organism>
<dbReference type="Proteomes" id="UP000030649">
    <property type="component" value="Unassembled WGS sequence"/>
</dbReference>
<gene>
    <name evidence="1" type="ORF">J07HQW1_02200</name>
</gene>
<sequence>MGSTGKLLSPLMIFATAGTLLATGAFTAVEAERTADIDVAGDANALLAIQPAEDPESKTL</sequence>
<dbReference type="HOGENOM" id="CLU_2930164_0_0_2"/>
<proteinExistence type="predicted"/>